<dbReference type="EMBL" id="LAZR01037398">
    <property type="protein sequence ID" value="KKL22320.1"/>
    <property type="molecule type" value="Genomic_DNA"/>
</dbReference>
<dbReference type="InterPro" id="IPR011008">
    <property type="entry name" value="Dimeric_a/b-barrel"/>
</dbReference>
<sequence length="45" mass="5191">MEKTYVLIVSETGSEQHVIEKLLMIDEIKEVNRVWGAYDVVVKVV</sequence>
<comment type="caution">
    <text evidence="1">The sequence shown here is derived from an EMBL/GenBank/DDBJ whole genome shotgun (WGS) entry which is preliminary data.</text>
</comment>
<dbReference type="SUPFAM" id="SSF54909">
    <property type="entry name" value="Dimeric alpha+beta barrel"/>
    <property type="match status" value="1"/>
</dbReference>
<name>A0A0F9BKE9_9ZZZZ</name>
<evidence type="ECO:0000313" key="1">
    <source>
        <dbReference type="EMBL" id="KKL22320.1"/>
    </source>
</evidence>
<evidence type="ECO:0008006" key="2">
    <source>
        <dbReference type="Google" id="ProtNLM"/>
    </source>
</evidence>
<dbReference type="Gene3D" id="3.30.70.920">
    <property type="match status" value="1"/>
</dbReference>
<proteinExistence type="predicted"/>
<gene>
    <name evidence="1" type="ORF">LCGC14_2436630</name>
</gene>
<organism evidence="1">
    <name type="scientific">marine sediment metagenome</name>
    <dbReference type="NCBI Taxonomy" id="412755"/>
    <lineage>
        <taxon>unclassified sequences</taxon>
        <taxon>metagenomes</taxon>
        <taxon>ecological metagenomes</taxon>
    </lineage>
</organism>
<dbReference type="AlphaFoldDB" id="A0A0F9BKE9"/>
<protein>
    <recommendedName>
        <fullName evidence="2">Transcription regulator AsnC/Lrp ligand binding domain-containing protein</fullName>
    </recommendedName>
</protein>
<feature type="non-terminal residue" evidence="1">
    <location>
        <position position="45"/>
    </location>
</feature>
<accession>A0A0F9BKE9</accession>
<reference evidence="1" key="1">
    <citation type="journal article" date="2015" name="Nature">
        <title>Complex archaea that bridge the gap between prokaryotes and eukaryotes.</title>
        <authorList>
            <person name="Spang A."/>
            <person name="Saw J.H."/>
            <person name="Jorgensen S.L."/>
            <person name="Zaremba-Niedzwiedzka K."/>
            <person name="Martijn J."/>
            <person name="Lind A.E."/>
            <person name="van Eijk R."/>
            <person name="Schleper C."/>
            <person name="Guy L."/>
            <person name="Ettema T.J."/>
        </authorList>
    </citation>
    <scope>NUCLEOTIDE SEQUENCE</scope>
</reference>